<dbReference type="Gene3D" id="3.40.50.720">
    <property type="entry name" value="NAD(P)-binding Rossmann-like Domain"/>
    <property type="match status" value="1"/>
</dbReference>
<protein>
    <recommendedName>
        <fullName evidence="6 10">UDP-glucose 4-epimerase</fullName>
        <ecNumber evidence="5 10">5.1.3.2</ecNumber>
    </recommendedName>
</protein>
<dbReference type="GO" id="GO:0003978">
    <property type="term" value="F:UDP-glucose 4-epimerase activity"/>
    <property type="evidence" value="ECO:0007669"/>
    <property type="project" value="UniProtKB-UniRule"/>
</dbReference>
<evidence type="ECO:0000256" key="9">
    <source>
        <dbReference type="ARBA" id="ARBA00023277"/>
    </source>
</evidence>
<evidence type="ECO:0000256" key="7">
    <source>
        <dbReference type="ARBA" id="ARBA00023027"/>
    </source>
</evidence>
<dbReference type="EC" id="5.1.3.2" evidence="5 10"/>
<dbReference type="EMBL" id="CP034928">
    <property type="protein sequence ID" value="QAA76364.1"/>
    <property type="molecule type" value="Genomic_DNA"/>
</dbReference>
<dbReference type="InterPro" id="IPR036291">
    <property type="entry name" value="NAD(P)-bd_dom_sf"/>
</dbReference>
<keyword evidence="7 10" id="KW-0520">NAD</keyword>
<keyword evidence="9 10" id="KW-0119">Carbohydrate metabolism</keyword>
<comment type="similarity">
    <text evidence="4 10">Belongs to the NAD(P)-dependent epimerase/dehydratase family.</text>
</comment>
<dbReference type="GO" id="GO:0033499">
    <property type="term" value="P:galactose catabolic process via UDP-galactose, Leloir pathway"/>
    <property type="evidence" value="ECO:0007669"/>
    <property type="project" value="TreeGrafter"/>
</dbReference>
<evidence type="ECO:0000256" key="2">
    <source>
        <dbReference type="ARBA" id="ARBA00001911"/>
    </source>
</evidence>
<evidence type="ECO:0000256" key="3">
    <source>
        <dbReference type="ARBA" id="ARBA00004947"/>
    </source>
</evidence>
<gene>
    <name evidence="12" type="ORF">BIP78_0598</name>
</gene>
<dbReference type="Gene3D" id="3.90.25.10">
    <property type="entry name" value="UDP-galactose 4-epimerase, domain 1"/>
    <property type="match status" value="1"/>
</dbReference>
<dbReference type="Proteomes" id="UP000287233">
    <property type="component" value="Chromosome"/>
</dbReference>
<evidence type="ECO:0000256" key="1">
    <source>
        <dbReference type="ARBA" id="ARBA00000083"/>
    </source>
</evidence>
<comment type="subunit">
    <text evidence="10">Homodimer.</text>
</comment>
<comment type="cofactor">
    <cofactor evidence="2 10">
        <name>NAD(+)</name>
        <dbReference type="ChEBI" id="CHEBI:57540"/>
    </cofactor>
</comment>
<sequence>MILVTGGAGYIGSHTIKELLRDGREVVALDNLSAGHRELVLCREFVHGDLADRDLLRTAFRRYPIEAVIHFAAHTSVPESVANPAKYYHNNVGCGLALLDAMVEAGVKTIVFSSSAAVYGDPVRVPIPEDHPKQPKNPYGRTKLIFEGVLHDYGVAHGLRHVSLRYFNAAGSDPEGEIGEIHDPETHLVPIVLEAATGKRSQVQIFGTDYETKDGTAVRDYIHVTDLARAHVLALRAVEEGRAAAAYNLGTGRGYTVREVVECCRRVTGREIPAVDAPRRAGDPAALVADPSRARRDLGWEPRFTTLDPIVETAWKWMTRRSRPDPGSPR</sequence>
<dbReference type="SUPFAM" id="SSF51735">
    <property type="entry name" value="NAD(P)-binding Rossmann-fold domains"/>
    <property type="match status" value="1"/>
</dbReference>
<keyword evidence="8 10" id="KW-0413">Isomerase</keyword>
<dbReference type="UniPathway" id="UPA00214"/>
<dbReference type="InterPro" id="IPR001509">
    <property type="entry name" value="Epimerase_deHydtase"/>
</dbReference>
<proteinExistence type="inferred from homology"/>
<evidence type="ECO:0000256" key="5">
    <source>
        <dbReference type="ARBA" id="ARBA00013189"/>
    </source>
</evidence>
<evidence type="ECO:0000313" key="13">
    <source>
        <dbReference type="Proteomes" id="UP000287233"/>
    </source>
</evidence>
<comment type="catalytic activity">
    <reaction evidence="1 10">
        <text>UDP-alpha-D-glucose = UDP-alpha-D-galactose</text>
        <dbReference type="Rhea" id="RHEA:22168"/>
        <dbReference type="ChEBI" id="CHEBI:58885"/>
        <dbReference type="ChEBI" id="CHEBI:66914"/>
        <dbReference type="EC" id="5.1.3.2"/>
    </reaction>
</comment>
<evidence type="ECO:0000256" key="4">
    <source>
        <dbReference type="ARBA" id="ARBA00007637"/>
    </source>
</evidence>
<dbReference type="InterPro" id="IPR005886">
    <property type="entry name" value="UDP_G4E"/>
</dbReference>
<evidence type="ECO:0000313" key="12">
    <source>
        <dbReference type="EMBL" id="QAA76364.1"/>
    </source>
</evidence>
<dbReference type="AlphaFoldDB" id="A0A410FTN7"/>
<name>A0A410FTN7_BIPS1</name>
<comment type="pathway">
    <text evidence="3 10">Carbohydrate metabolism; galactose metabolism.</text>
</comment>
<reference evidence="13" key="1">
    <citation type="submission" date="2018-12" db="EMBL/GenBank/DDBJ databases">
        <title>Complete genome sequence of an uncultured bacterium of the candidate phylum Bipolaricaulota.</title>
        <authorList>
            <person name="Kadnikov V.V."/>
            <person name="Mardanov A.V."/>
            <person name="Beletsky A.V."/>
            <person name="Frank Y.A."/>
            <person name="Karnachuk O.V."/>
            <person name="Ravin N.V."/>
        </authorList>
    </citation>
    <scope>NUCLEOTIDE SEQUENCE [LARGE SCALE GENOMIC DNA]</scope>
</reference>
<dbReference type="KEGG" id="bih:BIP78_0598"/>
<evidence type="ECO:0000256" key="6">
    <source>
        <dbReference type="ARBA" id="ARBA00018569"/>
    </source>
</evidence>
<organism evidence="12 13">
    <name type="scientific">Bipolaricaulis sibiricus</name>
    <dbReference type="NCBI Taxonomy" id="2501609"/>
    <lineage>
        <taxon>Bacteria</taxon>
        <taxon>Candidatus Bipolaricaulota</taxon>
        <taxon>Candidatus Bipolaricaulia</taxon>
        <taxon>Candidatus Bipolaricaulales</taxon>
        <taxon>Candidatus Bipolaricaulaceae</taxon>
        <taxon>Candidatus Bipolaricaulis</taxon>
    </lineage>
</organism>
<evidence type="ECO:0000256" key="8">
    <source>
        <dbReference type="ARBA" id="ARBA00023235"/>
    </source>
</evidence>
<dbReference type="Pfam" id="PF01370">
    <property type="entry name" value="Epimerase"/>
    <property type="match status" value="1"/>
</dbReference>
<evidence type="ECO:0000256" key="10">
    <source>
        <dbReference type="RuleBase" id="RU366046"/>
    </source>
</evidence>
<dbReference type="CDD" id="cd05247">
    <property type="entry name" value="UDP_G4E_1_SDR_e"/>
    <property type="match status" value="1"/>
</dbReference>
<dbReference type="PANTHER" id="PTHR43725">
    <property type="entry name" value="UDP-GLUCOSE 4-EPIMERASE"/>
    <property type="match status" value="1"/>
</dbReference>
<evidence type="ECO:0000259" key="11">
    <source>
        <dbReference type="Pfam" id="PF01370"/>
    </source>
</evidence>
<dbReference type="PANTHER" id="PTHR43725:SF53">
    <property type="entry name" value="UDP-ARABINOSE 4-EPIMERASE 1"/>
    <property type="match status" value="1"/>
</dbReference>
<dbReference type="NCBIfam" id="TIGR01179">
    <property type="entry name" value="galE"/>
    <property type="match status" value="1"/>
</dbReference>
<accession>A0A410FTN7</accession>
<feature type="domain" description="NAD-dependent epimerase/dehydratase" evidence="11">
    <location>
        <begin position="2"/>
        <end position="250"/>
    </location>
</feature>